<dbReference type="Proteomes" id="UP000321533">
    <property type="component" value="Chromosome"/>
</dbReference>
<dbReference type="RefSeq" id="WP_147189492.1">
    <property type="nucleotide sequence ID" value="NZ_CP042435.1"/>
</dbReference>
<proteinExistence type="predicted"/>
<evidence type="ECO:0000313" key="1">
    <source>
        <dbReference type="EMBL" id="QEC67685.1"/>
    </source>
</evidence>
<accession>A0A5B8V971</accession>
<dbReference type="OrthoDB" id="677490at2"/>
<organism evidence="1 2">
    <name type="scientific">Panacibacter ginsenosidivorans</name>
    <dbReference type="NCBI Taxonomy" id="1813871"/>
    <lineage>
        <taxon>Bacteria</taxon>
        <taxon>Pseudomonadati</taxon>
        <taxon>Bacteroidota</taxon>
        <taxon>Chitinophagia</taxon>
        <taxon>Chitinophagales</taxon>
        <taxon>Chitinophagaceae</taxon>
        <taxon>Panacibacter</taxon>
    </lineage>
</organism>
<sequence length="299" mass="30950">MKRNTLVIFALLCTVFFVFSCSKELSLENSVSTIVAEGSLWDTAGNCLPDSVHGTFYNGVQPGGDTAYVEITVDVAVAGVYKISSDLQNGFMFSDSGYFATAGTNTVQLKPIGTPVLIKPTVFIVSFDSTICNFIVNVQDSTGLGLGGTDTTSVPPVDSTNLSDTAWKFSEGLNAYHGSIDTAFVIDTLGLKYLTLVGNTPSGDTAFLTGILLLTGNITPGTYSTASVAGVYLTTLNGTTPVTIYQADATTASSGSVTITITSYDSSTGVVQGTFSGTAVNSSGGPVIINNGSFKARVT</sequence>
<reference evidence="1 2" key="1">
    <citation type="journal article" date="2016" name="Int. J. Syst. Evol. Microbiol.">
        <title>Panacibacter ginsenosidivorans gen. nov., sp. nov., with ginsenoside converting activity isolated from soil of a ginseng field.</title>
        <authorList>
            <person name="Siddiqi M.Z."/>
            <person name="Muhammad Shafi S."/>
            <person name="Choi K.D."/>
            <person name="Im W.T."/>
        </authorList>
    </citation>
    <scope>NUCLEOTIDE SEQUENCE [LARGE SCALE GENOMIC DNA]</scope>
    <source>
        <strain evidence="1 2">Gsoil1550</strain>
    </source>
</reference>
<evidence type="ECO:0000313" key="2">
    <source>
        <dbReference type="Proteomes" id="UP000321533"/>
    </source>
</evidence>
<dbReference type="PROSITE" id="PS51257">
    <property type="entry name" value="PROKAR_LIPOPROTEIN"/>
    <property type="match status" value="1"/>
</dbReference>
<name>A0A5B8V971_9BACT</name>
<dbReference type="KEGG" id="pgin:FRZ67_10420"/>
<dbReference type="EMBL" id="CP042435">
    <property type="protein sequence ID" value="QEC67685.1"/>
    <property type="molecule type" value="Genomic_DNA"/>
</dbReference>
<keyword evidence="2" id="KW-1185">Reference proteome</keyword>
<protein>
    <submittedName>
        <fullName evidence="1">Uncharacterized protein</fullName>
    </submittedName>
</protein>
<dbReference type="AlphaFoldDB" id="A0A5B8V971"/>
<gene>
    <name evidence="1" type="ORF">FRZ67_10420</name>
</gene>